<proteinExistence type="predicted"/>
<name>I4F0D3_MODI5</name>
<dbReference type="AlphaFoldDB" id="I4F0D3"/>
<evidence type="ECO:0000313" key="1">
    <source>
        <dbReference type="EMBL" id="CCH89096.1"/>
    </source>
</evidence>
<dbReference type="Proteomes" id="UP000006461">
    <property type="component" value="Chromosome"/>
</dbReference>
<dbReference type="STRING" id="477641.MODMU_3686"/>
<dbReference type="EMBL" id="FO203431">
    <property type="protein sequence ID" value="CCH89096.1"/>
    <property type="molecule type" value="Genomic_DNA"/>
</dbReference>
<organism evidence="1 2">
    <name type="scientific">Modestobacter italicus (strain DSM 44449 / CECT 9708 / BC 501)</name>
    <dbReference type="NCBI Taxonomy" id="2732864"/>
    <lineage>
        <taxon>Bacteria</taxon>
        <taxon>Bacillati</taxon>
        <taxon>Actinomycetota</taxon>
        <taxon>Actinomycetes</taxon>
        <taxon>Geodermatophilales</taxon>
        <taxon>Geodermatophilaceae</taxon>
        <taxon>Modestobacter</taxon>
    </lineage>
</organism>
<reference evidence="1 2" key="1">
    <citation type="journal article" date="2012" name="J. Bacteriol.">
        <title>Genome Sequence of Radiation-Resistant Modestobacter marinus Strain BC501, a Representative Actinobacterium That Thrives on Calcareous Stone Surfaces.</title>
        <authorList>
            <person name="Normand P."/>
            <person name="Gury J."/>
            <person name="Pujic P."/>
            <person name="Chouaia B."/>
            <person name="Crotti E."/>
            <person name="Brusetti L."/>
            <person name="Daffonchio D."/>
            <person name="Vacherie B."/>
            <person name="Barbe V."/>
            <person name="Medigue C."/>
            <person name="Calteau A."/>
            <person name="Ghodhbane-Gtari F."/>
            <person name="Essoussi I."/>
            <person name="Nouioui I."/>
            <person name="Abbassi-Ghozzi I."/>
            <person name="Gtari M."/>
        </authorList>
    </citation>
    <scope>NUCLEOTIDE SEQUENCE [LARGE SCALE GENOMIC DNA]</scope>
    <source>
        <strain evidence="2">BC 501</strain>
    </source>
</reference>
<keyword evidence="2" id="KW-1185">Reference proteome</keyword>
<dbReference type="KEGG" id="mmar:MODMU_3686"/>
<protein>
    <submittedName>
        <fullName evidence="1">Uncharacterized protein</fullName>
    </submittedName>
</protein>
<sequence length="31" mass="3582">MQWPGLYAFRLMLAEATTLRAQSKAMHCSLR</sequence>
<dbReference type="HOGENOM" id="CLU_3397439_0_0_11"/>
<accession>I4F0D3</accession>
<gene>
    <name evidence="1" type="ordered locus">MODMU_3686</name>
</gene>
<evidence type="ECO:0000313" key="2">
    <source>
        <dbReference type="Proteomes" id="UP000006461"/>
    </source>
</evidence>